<dbReference type="PANTHER" id="PTHR42923">
    <property type="entry name" value="PROTOPORPHYRINOGEN OXIDASE"/>
    <property type="match status" value="1"/>
</dbReference>
<dbReference type="GO" id="GO:0016491">
    <property type="term" value="F:oxidoreductase activity"/>
    <property type="evidence" value="ECO:0007669"/>
    <property type="project" value="TreeGrafter"/>
</dbReference>
<dbReference type="Pfam" id="PF13450">
    <property type="entry name" value="NAD_binding_8"/>
    <property type="match status" value="1"/>
</dbReference>
<feature type="region of interest" description="Disordered" evidence="1">
    <location>
        <begin position="1"/>
        <end position="29"/>
    </location>
</feature>
<evidence type="ECO:0000313" key="3">
    <source>
        <dbReference type="Proteomes" id="UP001203852"/>
    </source>
</evidence>
<keyword evidence="3" id="KW-1185">Reference proteome</keyword>
<dbReference type="InterPro" id="IPR036188">
    <property type="entry name" value="FAD/NAD-bd_sf"/>
</dbReference>
<dbReference type="InterPro" id="IPR050464">
    <property type="entry name" value="Zeta_carotene_desat/Oxidored"/>
</dbReference>
<proteinExistence type="predicted"/>
<evidence type="ECO:0000313" key="2">
    <source>
        <dbReference type="EMBL" id="KAI1608725.1"/>
    </source>
</evidence>
<name>A0AAN6I9E7_9EURO</name>
<dbReference type="Gene3D" id="3.30.70.1990">
    <property type="match status" value="1"/>
</dbReference>
<comment type="caution">
    <text evidence="2">The sequence shown here is derived from an EMBL/GenBank/DDBJ whole genome shotgun (WGS) entry which is preliminary data.</text>
</comment>
<dbReference type="SUPFAM" id="SSF51905">
    <property type="entry name" value="FAD/NAD(P)-binding domain"/>
    <property type="match status" value="1"/>
</dbReference>
<reference evidence="2" key="1">
    <citation type="journal article" date="2022" name="bioRxiv">
        <title>Deciphering the potential niche of two novel black yeast fungi from a biological soil crust based on their genomes, phenotypes, and melanin regulation.</title>
        <authorList>
            <consortium name="DOE Joint Genome Institute"/>
            <person name="Carr E.C."/>
            <person name="Barton Q."/>
            <person name="Grambo S."/>
            <person name="Sullivan M."/>
            <person name="Renfro C.M."/>
            <person name="Kuo A."/>
            <person name="Pangilinan J."/>
            <person name="Lipzen A."/>
            <person name="Keymanesh K."/>
            <person name="Savage E."/>
            <person name="Barry K."/>
            <person name="Grigoriev I.V."/>
            <person name="Riekhof W.R."/>
            <person name="Harris S.S."/>
        </authorList>
    </citation>
    <scope>NUCLEOTIDE SEQUENCE</scope>
    <source>
        <strain evidence="2">JF 03-4F</strain>
    </source>
</reference>
<dbReference type="Proteomes" id="UP001203852">
    <property type="component" value="Unassembled WGS sequence"/>
</dbReference>
<sequence>MASRSSSSSSSRPFLNDVEHGSTTAMNSKDGRKKKVLIVGAGAAGMSCAHHLSDTDKYDITLIDAVDYCGGQAFSHQLDKERHGASWFNQGVQGGSYIFHHTMTMFARQGYHADPVNLQVSFGLGKKTFWSNVFPTDLIARHQSEVKRLSFVLKFMRWFEIFFALIPMKIFFKLWMFSEEFTNVVALPMVALFLGTGNYAPEVPTMMLERLCTSPTYGMWYPYDSKSIASNMPPMVVFPNFSEFYATWRKDLESRGVTVRLNTELVKVLNRDKNGVIVSLKKRTPMPDHHNPVFGDPDAPTFEEHYDEIVLCVLADTAKIALGKTASWRERQVLGSAKFSDDITITHTDADYMKKHYQNFYDDSIAAKSLSGSDQTARCEAASENFRPMYYIKMYEQDLSRLEMCFDTTNYQAQFPKNVPFEDHVFQTIYLNKGRDGHLWSDHEIDESKIIRKDWWHQLCHSYTHYLFVVPWMMFLQGRKNIRYASSWTMVNAHEVAIMSGIAAAVDLGAEYPEDLENDKFAFLSFRLYYLLAYGKWYRRKYSKKGRVETQKAKEGKAWANGPYGSVYKGPGVAEVERTTWREEMKIGRSTGNLASETNKDRSQP</sequence>
<dbReference type="AlphaFoldDB" id="A0AAN6I9E7"/>
<evidence type="ECO:0000256" key="1">
    <source>
        <dbReference type="SAM" id="MobiDB-lite"/>
    </source>
</evidence>
<dbReference type="Gene3D" id="1.10.405.20">
    <property type="match status" value="1"/>
</dbReference>
<dbReference type="EMBL" id="MU404362">
    <property type="protein sequence ID" value="KAI1608725.1"/>
    <property type="molecule type" value="Genomic_DNA"/>
</dbReference>
<dbReference type="Gene3D" id="3.50.50.60">
    <property type="entry name" value="FAD/NAD(P)-binding domain"/>
    <property type="match status" value="1"/>
</dbReference>
<feature type="compositionally biased region" description="Low complexity" evidence="1">
    <location>
        <begin position="1"/>
        <end position="12"/>
    </location>
</feature>
<accession>A0AAN6I9E7</accession>
<protein>
    <recommendedName>
        <fullName evidence="4">Amine oxidase domain-containing protein</fullName>
    </recommendedName>
</protein>
<organism evidence="2 3">
    <name type="scientific">Exophiala viscosa</name>
    <dbReference type="NCBI Taxonomy" id="2486360"/>
    <lineage>
        <taxon>Eukaryota</taxon>
        <taxon>Fungi</taxon>
        <taxon>Dikarya</taxon>
        <taxon>Ascomycota</taxon>
        <taxon>Pezizomycotina</taxon>
        <taxon>Eurotiomycetes</taxon>
        <taxon>Chaetothyriomycetidae</taxon>
        <taxon>Chaetothyriales</taxon>
        <taxon>Herpotrichiellaceae</taxon>
        <taxon>Exophiala</taxon>
    </lineage>
</organism>
<dbReference type="PANTHER" id="PTHR42923:SF20">
    <property type="entry name" value="FLAVIN-CONTAINING AMINE OXIDASEDEHYDROGENASE"/>
    <property type="match status" value="1"/>
</dbReference>
<gene>
    <name evidence="2" type="ORF">EDD36DRAFT_91208</name>
</gene>
<evidence type="ECO:0008006" key="4">
    <source>
        <dbReference type="Google" id="ProtNLM"/>
    </source>
</evidence>